<dbReference type="Pfam" id="PF04102">
    <property type="entry name" value="SlyX"/>
    <property type="match status" value="1"/>
</dbReference>
<dbReference type="Proteomes" id="UP000315471">
    <property type="component" value="Unassembled WGS sequence"/>
</dbReference>
<evidence type="ECO:0000256" key="1">
    <source>
        <dbReference type="SAM" id="MobiDB-lite"/>
    </source>
</evidence>
<sequence>MPTNPPHDSNVDDRLINFEMHIAHLQRVVDQLNEVVTEQAKRQDRMQNTINQLQNKIKEMKVEKETSSDPLDEKPPHY</sequence>
<proteinExistence type="predicted"/>
<evidence type="ECO:0000313" key="2">
    <source>
        <dbReference type="EMBL" id="TWU43049.1"/>
    </source>
</evidence>
<dbReference type="AlphaFoldDB" id="A0A5C6E763"/>
<name>A0A5C6E763_9BACT</name>
<accession>A0A5C6E763</accession>
<organism evidence="2 3">
    <name type="scientific">Novipirellula aureliae</name>
    <dbReference type="NCBI Taxonomy" id="2527966"/>
    <lineage>
        <taxon>Bacteria</taxon>
        <taxon>Pseudomonadati</taxon>
        <taxon>Planctomycetota</taxon>
        <taxon>Planctomycetia</taxon>
        <taxon>Pirellulales</taxon>
        <taxon>Pirellulaceae</taxon>
        <taxon>Novipirellula</taxon>
    </lineage>
</organism>
<feature type="region of interest" description="Disordered" evidence="1">
    <location>
        <begin position="56"/>
        <end position="78"/>
    </location>
</feature>
<dbReference type="OrthoDB" id="284584at2"/>
<evidence type="ECO:0008006" key="4">
    <source>
        <dbReference type="Google" id="ProtNLM"/>
    </source>
</evidence>
<dbReference type="Gene3D" id="1.20.5.300">
    <property type="match status" value="1"/>
</dbReference>
<keyword evidence="3" id="KW-1185">Reference proteome</keyword>
<protein>
    <recommendedName>
        <fullName evidence="4">Protein SlyX</fullName>
    </recommendedName>
</protein>
<dbReference type="PANTHER" id="PTHR36508">
    <property type="entry name" value="PROTEIN SLYX"/>
    <property type="match status" value="1"/>
</dbReference>
<dbReference type="PANTHER" id="PTHR36508:SF1">
    <property type="entry name" value="PROTEIN SLYX"/>
    <property type="match status" value="1"/>
</dbReference>
<reference evidence="2 3" key="1">
    <citation type="submission" date="2019-02" db="EMBL/GenBank/DDBJ databases">
        <title>Deep-cultivation of Planctomycetes and their phenomic and genomic characterization uncovers novel biology.</title>
        <authorList>
            <person name="Wiegand S."/>
            <person name="Jogler M."/>
            <person name="Boedeker C."/>
            <person name="Pinto D."/>
            <person name="Vollmers J."/>
            <person name="Rivas-Marin E."/>
            <person name="Kohn T."/>
            <person name="Peeters S.H."/>
            <person name="Heuer A."/>
            <person name="Rast P."/>
            <person name="Oberbeckmann S."/>
            <person name="Bunk B."/>
            <person name="Jeske O."/>
            <person name="Meyerdierks A."/>
            <person name="Storesund J.E."/>
            <person name="Kallscheuer N."/>
            <person name="Luecker S."/>
            <person name="Lage O.M."/>
            <person name="Pohl T."/>
            <person name="Merkel B.J."/>
            <person name="Hornburger P."/>
            <person name="Mueller R.-W."/>
            <person name="Bruemmer F."/>
            <person name="Labrenz M."/>
            <person name="Spormann A.M."/>
            <person name="Op Den Camp H."/>
            <person name="Overmann J."/>
            <person name="Amann R."/>
            <person name="Jetten M.S.M."/>
            <person name="Mascher T."/>
            <person name="Medema M.H."/>
            <person name="Devos D.P."/>
            <person name="Kaster A.-K."/>
            <person name="Ovreas L."/>
            <person name="Rohde M."/>
            <person name="Galperin M.Y."/>
            <person name="Jogler C."/>
        </authorList>
    </citation>
    <scope>NUCLEOTIDE SEQUENCE [LARGE SCALE GENOMIC DNA]</scope>
    <source>
        <strain evidence="2 3">Q31b</strain>
    </source>
</reference>
<dbReference type="InterPro" id="IPR007236">
    <property type="entry name" value="SlyX"/>
</dbReference>
<gene>
    <name evidence="2" type="ORF">Q31b_20840</name>
</gene>
<dbReference type="EMBL" id="SJPY01000003">
    <property type="protein sequence ID" value="TWU43049.1"/>
    <property type="molecule type" value="Genomic_DNA"/>
</dbReference>
<evidence type="ECO:0000313" key="3">
    <source>
        <dbReference type="Proteomes" id="UP000315471"/>
    </source>
</evidence>
<comment type="caution">
    <text evidence="2">The sequence shown here is derived from an EMBL/GenBank/DDBJ whole genome shotgun (WGS) entry which is preliminary data.</text>
</comment>
<dbReference type="RefSeq" id="WP_146599543.1">
    <property type="nucleotide sequence ID" value="NZ_SJPY01000003.1"/>
</dbReference>